<dbReference type="InterPro" id="IPR016215">
    <property type="entry name" value="NTA_MOA"/>
</dbReference>
<protein>
    <submittedName>
        <fullName evidence="7">LLM class flavin-dependent oxidoreductase</fullName>
    </submittedName>
</protein>
<keyword evidence="3" id="KW-0560">Oxidoreductase</keyword>
<dbReference type="NCBIfam" id="TIGR03860">
    <property type="entry name" value="FMN_nitrolo"/>
    <property type="match status" value="1"/>
</dbReference>
<dbReference type="Pfam" id="PF00296">
    <property type="entry name" value="Bac_luciferase"/>
    <property type="match status" value="1"/>
</dbReference>
<evidence type="ECO:0000256" key="1">
    <source>
        <dbReference type="ARBA" id="ARBA00022630"/>
    </source>
</evidence>
<feature type="domain" description="Luciferase-like" evidence="6">
    <location>
        <begin position="19"/>
        <end position="385"/>
    </location>
</feature>
<dbReference type="InterPro" id="IPR051260">
    <property type="entry name" value="Diverse_substr_monoxygenases"/>
</dbReference>
<dbReference type="SUPFAM" id="SSF51679">
    <property type="entry name" value="Bacterial luciferase-like"/>
    <property type="match status" value="1"/>
</dbReference>
<dbReference type="InterPro" id="IPR036661">
    <property type="entry name" value="Luciferase-like_sf"/>
</dbReference>
<evidence type="ECO:0000313" key="8">
    <source>
        <dbReference type="Proteomes" id="UP000570851"/>
    </source>
</evidence>
<reference evidence="7 8" key="1">
    <citation type="submission" date="2019-11" db="EMBL/GenBank/DDBJ databases">
        <title>Comparison of genomes from free-living endosymbiotic cyanobacteria isolated from Azolla.</title>
        <authorList>
            <person name="Thiel T."/>
            <person name="Pratte B."/>
        </authorList>
    </citation>
    <scope>NUCLEOTIDE SEQUENCE [LARGE SCALE GENOMIC DNA]</scope>
    <source>
        <strain evidence="7 8">N2B</strain>
    </source>
</reference>
<dbReference type="PANTHER" id="PTHR30011">
    <property type="entry name" value="ALKANESULFONATE MONOOXYGENASE-RELATED"/>
    <property type="match status" value="1"/>
</dbReference>
<name>A0ABR6S2D8_ANAVA</name>
<dbReference type="PIRSF" id="PIRSF000337">
    <property type="entry name" value="NTA_MOA"/>
    <property type="match status" value="1"/>
</dbReference>
<evidence type="ECO:0000256" key="4">
    <source>
        <dbReference type="ARBA" id="ARBA00023033"/>
    </source>
</evidence>
<dbReference type="RefSeq" id="WP_011321008.1">
    <property type="nucleotide sequence ID" value="NZ_JACKZP010000002.1"/>
</dbReference>
<evidence type="ECO:0000259" key="6">
    <source>
        <dbReference type="Pfam" id="PF00296"/>
    </source>
</evidence>
<keyword evidence="4" id="KW-0503">Monooxygenase</keyword>
<proteinExistence type="inferred from homology"/>
<accession>A0ABR6S2D8</accession>
<gene>
    <name evidence="7" type="ORF">GNE12_01075</name>
</gene>
<evidence type="ECO:0000256" key="2">
    <source>
        <dbReference type="ARBA" id="ARBA00022643"/>
    </source>
</evidence>
<dbReference type="Proteomes" id="UP000570851">
    <property type="component" value="Unassembled WGS sequence"/>
</dbReference>
<comment type="caution">
    <text evidence="7">The sequence shown here is derived from an EMBL/GenBank/DDBJ whole genome shotgun (WGS) entry which is preliminary data.</text>
</comment>
<evidence type="ECO:0000256" key="3">
    <source>
        <dbReference type="ARBA" id="ARBA00023002"/>
    </source>
</evidence>
<comment type="similarity">
    <text evidence="5">Belongs to the NtaA/SnaA/DszA monooxygenase family.</text>
</comment>
<keyword evidence="2" id="KW-0288">FMN</keyword>
<dbReference type="InterPro" id="IPR011251">
    <property type="entry name" value="Luciferase-like_dom"/>
</dbReference>
<dbReference type="PANTHER" id="PTHR30011:SF16">
    <property type="entry name" value="C2H2 FINGER DOMAIN TRANSCRIPTION FACTOR (EUROFUNG)-RELATED"/>
    <property type="match status" value="1"/>
</dbReference>
<dbReference type="Gene3D" id="3.20.20.30">
    <property type="entry name" value="Luciferase-like domain"/>
    <property type="match status" value="1"/>
</dbReference>
<dbReference type="GeneID" id="58721889"/>
<organism evidence="7 8">
    <name type="scientific">Trichormus variabilis N2B</name>
    <dbReference type="NCBI Taxonomy" id="2681315"/>
    <lineage>
        <taxon>Bacteria</taxon>
        <taxon>Bacillati</taxon>
        <taxon>Cyanobacteriota</taxon>
        <taxon>Cyanophyceae</taxon>
        <taxon>Nostocales</taxon>
        <taxon>Nostocaceae</taxon>
        <taxon>Trichormus</taxon>
    </lineage>
</organism>
<dbReference type="EMBL" id="JACKZP010000002">
    <property type="protein sequence ID" value="MBC1300504.1"/>
    <property type="molecule type" value="Genomic_DNA"/>
</dbReference>
<keyword evidence="1" id="KW-0285">Flavoprotein</keyword>
<evidence type="ECO:0000256" key="5">
    <source>
        <dbReference type="ARBA" id="ARBA00033748"/>
    </source>
</evidence>
<sequence>MTKKKQIKLGAFLPGSGHHVAAWRHPESQADGGLNFQHYKRLAQTAERGKFDMVFLADGLAVWDRGQGKEAFSRSGQFSVHFEPLTLLSALSVVTENIGLVATASTTYEEPFHIARKFASLDYLSGGRAGWNVVTSSAEAAAQNFSKEEHLEHAIRYERAIEFLQVTSKLWDSWEDDAFILDKESGIYFEHDKLHIPNHKGKHFSVRGPLNVARPIQGYPVIVQAGSSLPGKELAAQTAEAIFTAQQTLAEAQAFYSDVKGKLAKYGRSPDHLKIMPGVFPVIGRTEEEAKEKYQVLQDLIHPSVGLGLLSGLVGGHDLSQYPLDGPLPDLPDTNAGKSRLQLITDLARRENLTIRQLYLWIAGARGHRTILGTPEQIADQLEDWFGNDAADGFNIMPPWLPGGLDEFVDLVVPELQRRGLFRTEYEGRTLRENLGLPRPVNQFTQVASPELAGASK</sequence>
<evidence type="ECO:0000313" key="7">
    <source>
        <dbReference type="EMBL" id="MBC1300504.1"/>
    </source>
</evidence>
<dbReference type="CDD" id="cd01095">
    <property type="entry name" value="Nitrilotriacetate_monoxgenase"/>
    <property type="match status" value="1"/>
</dbReference>
<keyword evidence="8" id="KW-1185">Reference proteome</keyword>